<keyword evidence="3" id="KW-1185">Reference proteome</keyword>
<dbReference type="InterPro" id="IPR006429">
    <property type="entry name" value="Phage_lambda_portal"/>
</dbReference>
<dbReference type="GO" id="GO:0019068">
    <property type="term" value="P:virion assembly"/>
    <property type="evidence" value="ECO:0007669"/>
    <property type="project" value="InterPro"/>
</dbReference>
<evidence type="ECO:0000313" key="3">
    <source>
        <dbReference type="Proteomes" id="UP000269883"/>
    </source>
</evidence>
<protein>
    <submittedName>
        <fullName evidence="2">Lambda family phage portal protein</fullName>
    </submittedName>
</protein>
<dbReference type="GO" id="GO:0005198">
    <property type="term" value="F:structural molecule activity"/>
    <property type="evidence" value="ECO:0007669"/>
    <property type="project" value="InterPro"/>
</dbReference>
<sequence length="505" mass="56706">MRAPALTRKRSLRMASALGRSMPSISRDAGRHRGTLSNYRPTRTTISHEAFERGTAQTRSEDLTANDWAAASVVDSMTVNTVGSGIKPQARVNWKRLGISQEAAKDLNEQMEWAWRLWSAEAHVSGKLHFDDLVFLGMRSLLRMGELVHLPLMLDDPGRTFSLAFQDVHPARLCTPSDRTMDTSLRDGVELSPIGRPLAYWIASPEPSRGVGLNQPFSLLGSAHFVRRPALTGHRPGVFHCFRAEEDEQVRGVPKLAPGMKLFRHLNDSFDYELMAQIVSASFPVFIATKDPQAVARQWAQPQPVEGEEDQRRYFQNLPPGTVAYGNPGEEPIPIESKRPGNNFTSFAELIMRSMAASVGMPYEVLAKDFSKTNYSSARAALLEAWRIFMLYRTWLVRHYCQPIWSMIQEEAWLRGIITLPQGAPDFYDAMAAYTNATWIGPARGYVDPVKEVVASTKALEARLTTYADVIAERGGDIEEVWDQREAEEARLRELDSKQQEIADV</sequence>
<dbReference type="Proteomes" id="UP000269883">
    <property type="component" value="Chromosome"/>
</dbReference>
<dbReference type="NCBIfam" id="TIGR01539">
    <property type="entry name" value="portal_lambda"/>
    <property type="match status" value="1"/>
</dbReference>
<evidence type="ECO:0000313" key="2">
    <source>
        <dbReference type="EMBL" id="BBD08463.1"/>
    </source>
</evidence>
<proteinExistence type="predicted"/>
<dbReference type="AlphaFoldDB" id="A0A2Z6AZ44"/>
<dbReference type="Pfam" id="PF05136">
    <property type="entry name" value="Phage_portal_2"/>
    <property type="match status" value="1"/>
</dbReference>
<evidence type="ECO:0000256" key="1">
    <source>
        <dbReference type="SAM" id="MobiDB-lite"/>
    </source>
</evidence>
<gene>
    <name evidence="2" type="ORF">DFE_1737</name>
</gene>
<dbReference type="OrthoDB" id="622132at2"/>
<name>A0A2Z6AZ44_9BACT</name>
<accession>A0A2Z6AZ44</accession>
<dbReference type="EMBL" id="AP017378">
    <property type="protein sequence ID" value="BBD08463.1"/>
    <property type="molecule type" value="Genomic_DNA"/>
</dbReference>
<reference evidence="2 3" key="1">
    <citation type="journal article" date="2018" name="Sci. Adv.">
        <title>Multi-heme cytochromes provide a pathway for survival in energy-limited environments.</title>
        <authorList>
            <person name="Deng X."/>
            <person name="Dohmae N."/>
            <person name="Nealson K.H."/>
            <person name="Hashimoto K."/>
            <person name="Okamoto A."/>
        </authorList>
    </citation>
    <scope>NUCLEOTIDE SEQUENCE [LARGE SCALE GENOMIC DNA]</scope>
    <source>
        <strain evidence="2 3">IS5</strain>
    </source>
</reference>
<dbReference type="RefSeq" id="WP_126378580.1">
    <property type="nucleotide sequence ID" value="NZ_AP017378.1"/>
</dbReference>
<dbReference type="KEGG" id="dfl:DFE_1737"/>
<organism evidence="2 3">
    <name type="scientific">Desulfovibrio ferrophilus</name>
    <dbReference type="NCBI Taxonomy" id="241368"/>
    <lineage>
        <taxon>Bacteria</taxon>
        <taxon>Pseudomonadati</taxon>
        <taxon>Thermodesulfobacteriota</taxon>
        <taxon>Desulfovibrionia</taxon>
        <taxon>Desulfovibrionales</taxon>
        <taxon>Desulfovibrionaceae</taxon>
        <taxon>Desulfovibrio</taxon>
    </lineage>
</organism>
<feature type="region of interest" description="Disordered" evidence="1">
    <location>
        <begin position="16"/>
        <end position="40"/>
    </location>
</feature>